<evidence type="ECO:0000313" key="2">
    <source>
        <dbReference type="EMBL" id="GFE78179.1"/>
    </source>
</evidence>
<organism evidence="2 3">
    <name type="scientific">Steroidobacter agaridevorans</name>
    <dbReference type="NCBI Taxonomy" id="2695856"/>
    <lineage>
        <taxon>Bacteria</taxon>
        <taxon>Pseudomonadati</taxon>
        <taxon>Pseudomonadota</taxon>
        <taxon>Gammaproteobacteria</taxon>
        <taxon>Steroidobacterales</taxon>
        <taxon>Steroidobacteraceae</taxon>
        <taxon>Steroidobacter</taxon>
    </lineage>
</organism>
<dbReference type="InterPro" id="IPR025357">
    <property type="entry name" value="DUF4261"/>
</dbReference>
<sequence>MSVMISMILLRESCELPASTIERELRQRYPDLSASLESNEGGVPSFKLKEGTAMLAHMPAPIPWSELEGPCATSLLWKDATEEVQRHECHILVTLLSEQNEIEQSTLLTKTTAAVLAACDAAMGVYWGNATLVIPKQIFLDFAEQVLPLGPPLDIWVDFRVGWQTKTVSGGFTQGMEALGHMELETQESPEKPGDLRDRLQGVARYLLQNGPVIRDGDTIGEDAREKIRVIYSDSAFGNDKRVMRLQYEAQAKPWWKLW</sequence>
<comment type="caution">
    <text evidence="2">The sequence shown here is derived from an EMBL/GenBank/DDBJ whole genome shotgun (WGS) entry which is preliminary data.</text>
</comment>
<evidence type="ECO:0000259" key="1">
    <source>
        <dbReference type="Pfam" id="PF14080"/>
    </source>
</evidence>
<dbReference type="EMBL" id="BLJN01000001">
    <property type="protein sequence ID" value="GFE78179.1"/>
    <property type="molecule type" value="Genomic_DNA"/>
</dbReference>
<evidence type="ECO:0000313" key="3">
    <source>
        <dbReference type="Proteomes" id="UP000445000"/>
    </source>
</evidence>
<proteinExistence type="predicted"/>
<keyword evidence="3" id="KW-1185">Reference proteome</keyword>
<reference evidence="3" key="1">
    <citation type="submission" date="2020-01" db="EMBL/GenBank/DDBJ databases">
        <title>'Steroidobacter agaridevorans' sp. nov., agar-degrading bacteria isolated from rhizosphere soils.</title>
        <authorList>
            <person name="Ikenaga M."/>
            <person name="Kataoka M."/>
            <person name="Murouchi A."/>
            <person name="Katsuragi S."/>
            <person name="Sakai M."/>
        </authorList>
    </citation>
    <scope>NUCLEOTIDE SEQUENCE [LARGE SCALE GENOMIC DNA]</scope>
    <source>
        <strain evidence="3">YU21-B</strain>
    </source>
</reference>
<protein>
    <recommendedName>
        <fullName evidence="1">DUF4261 domain-containing protein</fullName>
    </recommendedName>
</protein>
<dbReference type="AlphaFoldDB" id="A0A829Y4W3"/>
<feature type="domain" description="DUF4261" evidence="1">
    <location>
        <begin position="173"/>
        <end position="247"/>
    </location>
</feature>
<dbReference type="Pfam" id="PF14080">
    <property type="entry name" value="DUF4261"/>
    <property type="match status" value="1"/>
</dbReference>
<accession>A0A829Y4W3</accession>
<dbReference type="RefSeq" id="WP_161810110.1">
    <property type="nucleotide sequence ID" value="NZ_BLJN01000001.1"/>
</dbReference>
<gene>
    <name evidence="2" type="ORF">GCM10011487_01790</name>
</gene>
<dbReference type="Proteomes" id="UP000445000">
    <property type="component" value="Unassembled WGS sequence"/>
</dbReference>
<name>A0A829Y4W3_9GAMM</name>